<reference evidence="2 3" key="1">
    <citation type="journal article" date="2016" name="Front. Microbiol.">
        <title>Comparative Genomics Analysis of Streptomyces Species Reveals Their Adaptation to the Marine Environment and Their Diversity at the Genomic Level.</title>
        <authorList>
            <person name="Tian X."/>
            <person name="Zhang Z."/>
            <person name="Yang T."/>
            <person name="Chen M."/>
            <person name="Li J."/>
            <person name="Chen F."/>
            <person name="Yang J."/>
            <person name="Li W."/>
            <person name="Zhang B."/>
            <person name="Zhang Z."/>
            <person name="Wu J."/>
            <person name="Zhang C."/>
            <person name="Long L."/>
            <person name="Xiao J."/>
        </authorList>
    </citation>
    <scope>NUCLEOTIDE SEQUENCE [LARGE SCALE GENOMIC DNA]</scope>
    <source>
        <strain evidence="2 3">SCSIO 02100</strain>
    </source>
</reference>
<name>A0A1E7KGE5_9ACTN</name>
<evidence type="ECO:0000256" key="1">
    <source>
        <dbReference type="SAM" id="Phobius"/>
    </source>
</evidence>
<protein>
    <submittedName>
        <fullName evidence="2">Uncharacterized protein</fullName>
    </submittedName>
</protein>
<proteinExistence type="predicted"/>
<evidence type="ECO:0000313" key="3">
    <source>
        <dbReference type="Proteomes" id="UP000176101"/>
    </source>
</evidence>
<feature type="transmembrane region" description="Helical" evidence="1">
    <location>
        <begin position="193"/>
        <end position="213"/>
    </location>
</feature>
<dbReference type="RefSeq" id="WP_070196924.1">
    <property type="nucleotide sequence ID" value="NZ_LJGU01000126.1"/>
</dbReference>
<sequence>MSDVDRTSRAADPVETHAADLAARLRGPARAKARMVREIRDGLYDTVAAHTERGTRPELAAQRAVREFGTPEELAPSCQQELTIIQARRTARVLALTVPLPLGMWWLSGGTGSDVGGNQLPRTVELFAALPAGVWLAAVLLAVATYLATGPLSRWLPTPHRLPTVIAWTGSIAATAMGTLTLLLVLASPWSASWPQVAVAGALVAVPHGLVAASARACRRCVTA</sequence>
<dbReference type="NCBIfam" id="NF038403">
    <property type="entry name" value="perm_prefix_1"/>
    <property type="match status" value="1"/>
</dbReference>
<dbReference type="AlphaFoldDB" id="A0A1E7KGE5"/>
<feature type="transmembrane region" description="Helical" evidence="1">
    <location>
        <begin position="90"/>
        <end position="108"/>
    </location>
</feature>
<feature type="transmembrane region" description="Helical" evidence="1">
    <location>
        <begin position="128"/>
        <end position="153"/>
    </location>
</feature>
<dbReference type="PATRIC" id="fig|1075402.3.peg.1609"/>
<keyword evidence="1" id="KW-1133">Transmembrane helix</keyword>
<comment type="caution">
    <text evidence="2">The sequence shown here is derived from an EMBL/GenBank/DDBJ whole genome shotgun (WGS) entry which is preliminary data.</text>
</comment>
<dbReference type="InterPro" id="IPR047928">
    <property type="entry name" value="Perm_prefix_1"/>
</dbReference>
<evidence type="ECO:0000313" key="2">
    <source>
        <dbReference type="EMBL" id="OEV02999.1"/>
    </source>
</evidence>
<keyword evidence="3" id="KW-1185">Reference proteome</keyword>
<keyword evidence="1" id="KW-0812">Transmembrane</keyword>
<accession>A0A1E7KGE5</accession>
<dbReference type="OrthoDB" id="5187995at2"/>
<dbReference type="EMBL" id="LJGU01000126">
    <property type="protein sequence ID" value="OEV02999.1"/>
    <property type="molecule type" value="Genomic_DNA"/>
</dbReference>
<organism evidence="2 3">
    <name type="scientific">Streptomyces oceani</name>
    <dbReference type="NCBI Taxonomy" id="1075402"/>
    <lineage>
        <taxon>Bacteria</taxon>
        <taxon>Bacillati</taxon>
        <taxon>Actinomycetota</taxon>
        <taxon>Actinomycetes</taxon>
        <taxon>Kitasatosporales</taxon>
        <taxon>Streptomycetaceae</taxon>
        <taxon>Streptomyces</taxon>
    </lineage>
</organism>
<gene>
    <name evidence="2" type="ORF">AN216_13595</name>
</gene>
<keyword evidence="1" id="KW-0472">Membrane</keyword>
<dbReference type="STRING" id="1075402.AN216_13595"/>
<dbReference type="Proteomes" id="UP000176101">
    <property type="component" value="Unassembled WGS sequence"/>
</dbReference>
<feature type="transmembrane region" description="Helical" evidence="1">
    <location>
        <begin position="165"/>
        <end position="187"/>
    </location>
</feature>